<accession>A0YFI4</accession>
<evidence type="ECO:0000313" key="11">
    <source>
        <dbReference type="Proteomes" id="UP000004931"/>
    </source>
</evidence>
<dbReference type="InterPro" id="IPR046373">
    <property type="entry name" value="Acyl-CoA_Oxase/DH_mid-dom_sf"/>
</dbReference>
<dbReference type="GO" id="GO:0003995">
    <property type="term" value="F:acyl-CoA dehydrogenase activity"/>
    <property type="evidence" value="ECO:0007669"/>
    <property type="project" value="TreeGrafter"/>
</dbReference>
<dbReference type="CDD" id="cd00567">
    <property type="entry name" value="ACAD"/>
    <property type="match status" value="1"/>
</dbReference>
<dbReference type="InterPro" id="IPR036250">
    <property type="entry name" value="AcylCo_DH-like_C"/>
</dbReference>
<evidence type="ECO:0000259" key="8">
    <source>
        <dbReference type="Pfam" id="PF02770"/>
    </source>
</evidence>
<dbReference type="InterPro" id="IPR013786">
    <property type="entry name" value="AcylCoA_DH/ox_N"/>
</dbReference>
<dbReference type="STRING" id="247633.GP2143_09340"/>
<dbReference type="SUPFAM" id="SSF47203">
    <property type="entry name" value="Acyl-CoA dehydrogenase C-terminal domain-like"/>
    <property type="match status" value="1"/>
</dbReference>
<dbReference type="InterPro" id="IPR009075">
    <property type="entry name" value="AcylCo_DH/oxidase_C"/>
</dbReference>
<dbReference type="GO" id="GO:0050660">
    <property type="term" value="F:flavin adenine dinucleotide binding"/>
    <property type="evidence" value="ECO:0007669"/>
    <property type="project" value="InterPro"/>
</dbReference>
<feature type="domain" description="Acyl-CoA dehydrogenase/oxidase N-terminal" evidence="9">
    <location>
        <begin position="5"/>
        <end position="118"/>
    </location>
</feature>
<sequence length="378" mass="40491">MAALSEEQSMIRDQAKSWASEQAPVQKFREMRDSGIEQRFTATTWAEMIEMGWTGILVPEEYGGSELGYLTFGVVLEELGRQLTASPLFASALVGASAIILAGNEEQKQSLLPKVVDGSELLTLALDEGNHHQPALTALRAEKNPSGFTLNGSKTFVLEGMAATTLIVAARTSGKAGDSEGISLFLVAADAAGVARSSMQTVDSRGYAKVEFNNVEVASDGLLGSLDQGFDVLESILDRARAGLGAEMMGTAAQAFDMTLDYLKTREQFGSVIGSFQALGHRAAVLFSSMELSRSCMEAALQAIDNGDDDIAEATSLSKAKMGAFLHEMSNQLIQIHGGIGMTDEFDAGLYLKRARVLESAYGNQAYHRNRYATLLGF</sequence>
<dbReference type="Gene3D" id="1.20.140.10">
    <property type="entry name" value="Butyryl-CoA Dehydrogenase, subunit A, domain 3"/>
    <property type="match status" value="1"/>
</dbReference>
<gene>
    <name evidence="10" type="ORF">GP2143_09340</name>
</gene>
<dbReference type="AlphaFoldDB" id="A0YFI4"/>
<dbReference type="eggNOG" id="COG1960">
    <property type="taxonomic scope" value="Bacteria"/>
</dbReference>
<dbReference type="Gene3D" id="1.10.540.10">
    <property type="entry name" value="Acyl-CoA dehydrogenase/oxidase, N-terminal domain"/>
    <property type="match status" value="1"/>
</dbReference>
<evidence type="ECO:0000259" key="7">
    <source>
        <dbReference type="Pfam" id="PF00441"/>
    </source>
</evidence>
<dbReference type="Proteomes" id="UP000004931">
    <property type="component" value="Unassembled WGS sequence"/>
</dbReference>
<comment type="cofactor">
    <cofactor evidence="1 6">
        <name>FAD</name>
        <dbReference type="ChEBI" id="CHEBI:57692"/>
    </cofactor>
</comment>
<comment type="similarity">
    <text evidence="2 6">Belongs to the acyl-CoA dehydrogenase family.</text>
</comment>
<evidence type="ECO:0000259" key="9">
    <source>
        <dbReference type="Pfam" id="PF02771"/>
    </source>
</evidence>
<evidence type="ECO:0000256" key="2">
    <source>
        <dbReference type="ARBA" id="ARBA00009347"/>
    </source>
</evidence>
<dbReference type="InterPro" id="IPR009100">
    <property type="entry name" value="AcylCoA_DH/oxidase_NM_dom_sf"/>
</dbReference>
<dbReference type="Gene3D" id="2.40.110.10">
    <property type="entry name" value="Butyryl-CoA Dehydrogenase, subunit A, domain 2"/>
    <property type="match status" value="1"/>
</dbReference>
<evidence type="ECO:0000256" key="4">
    <source>
        <dbReference type="ARBA" id="ARBA00022827"/>
    </source>
</evidence>
<dbReference type="Pfam" id="PF02770">
    <property type="entry name" value="Acyl-CoA_dh_M"/>
    <property type="match status" value="1"/>
</dbReference>
<keyword evidence="5 6" id="KW-0560">Oxidoreductase</keyword>
<dbReference type="PANTHER" id="PTHR43884:SF20">
    <property type="entry name" value="ACYL-COA DEHYDROGENASE FADE28"/>
    <property type="match status" value="1"/>
</dbReference>
<evidence type="ECO:0000256" key="5">
    <source>
        <dbReference type="ARBA" id="ARBA00023002"/>
    </source>
</evidence>
<evidence type="ECO:0000256" key="6">
    <source>
        <dbReference type="RuleBase" id="RU362125"/>
    </source>
</evidence>
<dbReference type="SUPFAM" id="SSF56645">
    <property type="entry name" value="Acyl-CoA dehydrogenase NM domain-like"/>
    <property type="match status" value="1"/>
</dbReference>
<dbReference type="EMBL" id="AAVT01000008">
    <property type="protein sequence ID" value="EAW30398.1"/>
    <property type="molecule type" value="Genomic_DNA"/>
</dbReference>
<comment type="caution">
    <text evidence="10">The sequence shown here is derived from an EMBL/GenBank/DDBJ whole genome shotgun (WGS) entry which is preliminary data.</text>
</comment>
<dbReference type="OrthoDB" id="9769473at2"/>
<reference evidence="10 11" key="1">
    <citation type="journal article" date="2010" name="J. Bacteriol.">
        <title>Genome sequence of the oligotrophic marine Gammaproteobacterium HTCC2143, isolated from the Oregon Coast.</title>
        <authorList>
            <person name="Oh H.M."/>
            <person name="Kang I."/>
            <person name="Ferriera S."/>
            <person name="Giovannoni S.J."/>
            <person name="Cho J.C."/>
        </authorList>
    </citation>
    <scope>NUCLEOTIDE SEQUENCE [LARGE SCALE GENOMIC DNA]</scope>
    <source>
        <strain evidence="10 11">HTCC2143</strain>
    </source>
</reference>
<dbReference type="Pfam" id="PF00441">
    <property type="entry name" value="Acyl-CoA_dh_1"/>
    <property type="match status" value="1"/>
</dbReference>
<dbReference type="InterPro" id="IPR037069">
    <property type="entry name" value="AcylCoA_DH/ox_N_sf"/>
</dbReference>
<organism evidence="10 11">
    <name type="scientific">marine gamma proteobacterium HTCC2143</name>
    <dbReference type="NCBI Taxonomy" id="247633"/>
    <lineage>
        <taxon>Bacteria</taxon>
        <taxon>Pseudomonadati</taxon>
        <taxon>Pseudomonadota</taxon>
        <taxon>Gammaproteobacteria</taxon>
        <taxon>Cellvibrionales</taxon>
        <taxon>Spongiibacteraceae</taxon>
        <taxon>BD1-7 clade</taxon>
    </lineage>
</organism>
<keyword evidence="3 6" id="KW-0285">Flavoprotein</keyword>
<evidence type="ECO:0000256" key="1">
    <source>
        <dbReference type="ARBA" id="ARBA00001974"/>
    </source>
</evidence>
<feature type="domain" description="Acyl-CoA dehydrogenase/oxidase C-terminal" evidence="7">
    <location>
        <begin position="227"/>
        <end position="373"/>
    </location>
</feature>
<dbReference type="Pfam" id="PF02771">
    <property type="entry name" value="Acyl-CoA_dh_N"/>
    <property type="match status" value="1"/>
</dbReference>
<name>A0YFI4_9GAMM</name>
<proteinExistence type="inferred from homology"/>
<keyword evidence="4 6" id="KW-0274">FAD</keyword>
<evidence type="ECO:0000313" key="10">
    <source>
        <dbReference type="EMBL" id="EAW30398.1"/>
    </source>
</evidence>
<keyword evidence="11" id="KW-1185">Reference proteome</keyword>
<dbReference type="InterPro" id="IPR006091">
    <property type="entry name" value="Acyl-CoA_Oxase/DH_mid-dom"/>
</dbReference>
<feature type="domain" description="Acyl-CoA oxidase/dehydrogenase middle" evidence="8">
    <location>
        <begin position="137"/>
        <end position="215"/>
    </location>
</feature>
<protein>
    <submittedName>
        <fullName evidence="10">Acyl-CoA dehydrogenase family protein</fullName>
    </submittedName>
</protein>
<evidence type="ECO:0000256" key="3">
    <source>
        <dbReference type="ARBA" id="ARBA00022630"/>
    </source>
</evidence>
<dbReference type="PANTHER" id="PTHR43884">
    <property type="entry name" value="ACYL-COA DEHYDROGENASE"/>
    <property type="match status" value="1"/>
</dbReference>